<organism evidence="5 6">
    <name type="scientific">Polarella glacialis</name>
    <name type="common">Dinoflagellate</name>
    <dbReference type="NCBI Taxonomy" id="89957"/>
    <lineage>
        <taxon>Eukaryota</taxon>
        <taxon>Sar</taxon>
        <taxon>Alveolata</taxon>
        <taxon>Dinophyceae</taxon>
        <taxon>Suessiales</taxon>
        <taxon>Suessiaceae</taxon>
        <taxon>Polarella</taxon>
    </lineage>
</organism>
<dbReference type="OrthoDB" id="418595at2759"/>
<accession>A0A813HS80</accession>
<dbReference type="GO" id="GO:0005509">
    <property type="term" value="F:calcium ion binding"/>
    <property type="evidence" value="ECO:0007669"/>
    <property type="project" value="InterPro"/>
</dbReference>
<comment type="caution">
    <text evidence="5">The sequence shown here is derived from an EMBL/GenBank/DDBJ whole genome shotgun (WGS) entry which is preliminary data.</text>
</comment>
<evidence type="ECO:0000259" key="4">
    <source>
        <dbReference type="PROSITE" id="PS50222"/>
    </source>
</evidence>
<dbReference type="SUPFAM" id="SSF47473">
    <property type="entry name" value="EF-hand"/>
    <property type="match status" value="1"/>
</dbReference>
<reference evidence="5" key="1">
    <citation type="submission" date="2021-02" db="EMBL/GenBank/DDBJ databases">
        <authorList>
            <person name="Dougan E. K."/>
            <person name="Rhodes N."/>
            <person name="Thang M."/>
            <person name="Chan C."/>
        </authorList>
    </citation>
    <scope>NUCLEOTIDE SEQUENCE</scope>
</reference>
<evidence type="ECO:0000313" key="6">
    <source>
        <dbReference type="Proteomes" id="UP000654075"/>
    </source>
</evidence>
<evidence type="ECO:0000256" key="2">
    <source>
        <dbReference type="ARBA" id="ARBA00022837"/>
    </source>
</evidence>
<dbReference type="SMART" id="SM00054">
    <property type="entry name" value="EFh"/>
    <property type="match status" value="3"/>
</dbReference>
<dbReference type="PROSITE" id="PS50222">
    <property type="entry name" value="EF_HAND_2"/>
    <property type="match status" value="1"/>
</dbReference>
<dbReference type="InterPro" id="IPR018247">
    <property type="entry name" value="EF_Hand_1_Ca_BS"/>
</dbReference>
<keyword evidence="2" id="KW-0106">Calcium</keyword>
<sequence length="343" mass="36738">VPDMADLEELFERADPDSLGALETSSFVAAMICPLSPIAYVPVAGEVAVDISDVALRAAFRVFDHDCDGRISSADAKRLLNGEELEEVSAFIAVADKDGDGYLNFSEFVALVKHDESHVKASREDLIVGSSKRCRVAKASALIGGRAFRTVYDDQGGGSSCGGSSVIGSSVSDCSSEAGIRSVSFGEDFYSEIYLNDSEDSDSDDAKSVKSVYGLDQNGRPTGISQRVVSAVPPPNRKGPSVIKQSVESLKADVDVLCRAASSRLFGVSSESMAPFQREKQQLLTQKLADQQLLLEQQQLAKPKEVVMSPQPKRTPTEHVGLDKQILFIRLPSSPCASTIISL</sequence>
<keyword evidence="1" id="KW-0677">Repeat</keyword>
<dbReference type="PANTHER" id="PTHR23050">
    <property type="entry name" value="CALCIUM BINDING PROTEIN"/>
    <property type="match status" value="1"/>
</dbReference>
<keyword evidence="6" id="KW-1185">Reference proteome</keyword>
<feature type="domain" description="EF-hand" evidence="4">
    <location>
        <begin position="83"/>
        <end position="118"/>
    </location>
</feature>
<dbReference type="Pfam" id="PF13499">
    <property type="entry name" value="EF-hand_7"/>
    <property type="match status" value="1"/>
</dbReference>
<dbReference type="InterPro" id="IPR011992">
    <property type="entry name" value="EF-hand-dom_pair"/>
</dbReference>
<dbReference type="Proteomes" id="UP000654075">
    <property type="component" value="Unassembled WGS sequence"/>
</dbReference>
<dbReference type="AlphaFoldDB" id="A0A813HS80"/>
<evidence type="ECO:0000256" key="1">
    <source>
        <dbReference type="ARBA" id="ARBA00022737"/>
    </source>
</evidence>
<dbReference type="InterPro" id="IPR050145">
    <property type="entry name" value="Centrin_CML-like"/>
</dbReference>
<dbReference type="EMBL" id="CAJNNV010032800">
    <property type="protein sequence ID" value="CAE8641092.1"/>
    <property type="molecule type" value="Genomic_DNA"/>
</dbReference>
<dbReference type="CDD" id="cd00051">
    <property type="entry name" value="EFh"/>
    <property type="match status" value="1"/>
</dbReference>
<gene>
    <name evidence="5" type="ORF">PGLA1383_LOCUS55816</name>
</gene>
<evidence type="ECO:0000313" key="5">
    <source>
        <dbReference type="EMBL" id="CAE8641092.1"/>
    </source>
</evidence>
<feature type="non-terminal residue" evidence="5">
    <location>
        <position position="343"/>
    </location>
</feature>
<protein>
    <recommendedName>
        <fullName evidence="4">EF-hand domain-containing protein</fullName>
    </recommendedName>
</protein>
<dbReference type="Gene3D" id="1.10.238.10">
    <property type="entry name" value="EF-hand"/>
    <property type="match status" value="1"/>
</dbReference>
<name>A0A813HS80_POLGL</name>
<dbReference type="PROSITE" id="PS00018">
    <property type="entry name" value="EF_HAND_1"/>
    <property type="match status" value="1"/>
</dbReference>
<proteinExistence type="predicted"/>
<feature type="region of interest" description="Disordered" evidence="3">
    <location>
        <begin position="213"/>
        <end position="241"/>
    </location>
</feature>
<dbReference type="InterPro" id="IPR002048">
    <property type="entry name" value="EF_hand_dom"/>
</dbReference>
<evidence type="ECO:0000256" key="3">
    <source>
        <dbReference type="SAM" id="MobiDB-lite"/>
    </source>
</evidence>
<feature type="compositionally biased region" description="Polar residues" evidence="3">
    <location>
        <begin position="219"/>
        <end position="228"/>
    </location>
</feature>